<dbReference type="AlphaFoldDB" id="A0A1R4FE84"/>
<gene>
    <name evidence="1" type="ORF">CZ674_04160</name>
</gene>
<reference evidence="1 2" key="1">
    <citation type="submission" date="2017-02" db="EMBL/GenBank/DDBJ databases">
        <authorList>
            <person name="Peterson S.W."/>
        </authorList>
    </citation>
    <scope>NUCLEOTIDE SEQUENCE [LARGE SCALE GENOMIC DNA]</scope>
    <source>
        <strain evidence="1 2">LMG 22410</strain>
    </source>
</reference>
<dbReference type="InterPro" id="IPR011335">
    <property type="entry name" value="Restrct_endonuc-II-like"/>
</dbReference>
<name>A0A1R4FE84_9MICO</name>
<keyword evidence="2" id="KW-1185">Reference proteome</keyword>
<dbReference type="RefSeq" id="WP_086991269.1">
    <property type="nucleotide sequence ID" value="NZ_FUHU01000020.1"/>
</dbReference>
<evidence type="ECO:0008006" key="3">
    <source>
        <dbReference type="Google" id="ProtNLM"/>
    </source>
</evidence>
<dbReference type="Gene3D" id="3.40.960.10">
    <property type="entry name" value="VSR Endonuclease"/>
    <property type="match status" value="1"/>
</dbReference>
<sequence length="282" mass="31035">MENLLADVARFGGATTRRALYALGHSKRSLQSAVGCGSLIAPARSWVVRPDAHPSIAKALASHGRVAGSTALVTAGVWVTHEDSTWLAVKPGAHCAPLEPGTRRIECAFALDPAAPWRVSILDALAQHCSRASRNDAIASIDSALHKKRIVRSDLQKLARLLPERRRSWLKRVDGRAESGLESILRLACQDEGWSVDVQVPFRGGRLDLVINGWLCIEADGSATHDDEDQARKDRRRNTQLAAIGLRWHRFGYADVIYRLESCIRVIRTLLSQGDPRVHQPC</sequence>
<organism evidence="1 2">
    <name type="scientific">Agrococcus casei LMG 22410</name>
    <dbReference type="NCBI Taxonomy" id="1255656"/>
    <lineage>
        <taxon>Bacteria</taxon>
        <taxon>Bacillati</taxon>
        <taxon>Actinomycetota</taxon>
        <taxon>Actinomycetes</taxon>
        <taxon>Micrococcales</taxon>
        <taxon>Microbacteriaceae</taxon>
        <taxon>Agrococcus</taxon>
    </lineage>
</organism>
<dbReference type="SUPFAM" id="SSF52980">
    <property type="entry name" value="Restriction endonuclease-like"/>
    <property type="match status" value="1"/>
</dbReference>
<protein>
    <recommendedName>
        <fullName evidence="3">DUF559 domain-containing protein</fullName>
    </recommendedName>
</protein>
<proteinExistence type="predicted"/>
<dbReference type="EMBL" id="FUHU01000020">
    <property type="protein sequence ID" value="SJM54196.1"/>
    <property type="molecule type" value="Genomic_DNA"/>
</dbReference>
<dbReference type="GeneID" id="303172399"/>
<dbReference type="Proteomes" id="UP000195787">
    <property type="component" value="Unassembled WGS sequence"/>
</dbReference>
<evidence type="ECO:0000313" key="2">
    <source>
        <dbReference type="Proteomes" id="UP000195787"/>
    </source>
</evidence>
<dbReference type="OrthoDB" id="2594539at2"/>
<accession>A0A1R4FE84</accession>
<evidence type="ECO:0000313" key="1">
    <source>
        <dbReference type="EMBL" id="SJM54196.1"/>
    </source>
</evidence>